<accession>A0A5M5E6F9</accession>
<evidence type="ECO:0000256" key="2">
    <source>
        <dbReference type="ARBA" id="ARBA00006275"/>
    </source>
</evidence>
<dbReference type="PROSITE" id="PS51257">
    <property type="entry name" value="PROKAR_LIPOPROTEIN"/>
    <property type="match status" value="1"/>
</dbReference>
<dbReference type="Gene3D" id="1.25.40.390">
    <property type="match status" value="1"/>
</dbReference>
<dbReference type="GO" id="GO:0009279">
    <property type="term" value="C:cell outer membrane"/>
    <property type="evidence" value="ECO:0007669"/>
    <property type="project" value="UniProtKB-SubCell"/>
</dbReference>
<evidence type="ECO:0000259" key="7">
    <source>
        <dbReference type="Pfam" id="PF14322"/>
    </source>
</evidence>
<keyword evidence="4" id="KW-0472">Membrane</keyword>
<dbReference type="CDD" id="cd08977">
    <property type="entry name" value="SusD"/>
    <property type="match status" value="1"/>
</dbReference>
<organism evidence="8 9">
    <name type="scientific">Bacteroides ovatus</name>
    <dbReference type="NCBI Taxonomy" id="28116"/>
    <lineage>
        <taxon>Bacteria</taxon>
        <taxon>Pseudomonadati</taxon>
        <taxon>Bacteroidota</taxon>
        <taxon>Bacteroidia</taxon>
        <taxon>Bacteroidales</taxon>
        <taxon>Bacteroidaceae</taxon>
        <taxon>Bacteroides</taxon>
    </lineage>
</organism>
<evidence type="ECO:0000313" key="8">
    <source>
        <dbReference type="EMBL" id="KAA4089492.1"/>
    </source>
</evidence>
<proteinExistence type="inferred from homology"/>
<evidence type="ECO:0000313" key="9">
    <source>
        <dbReference type="Proteomes" id="UP000473905"/>
    </source>
</evidence>
<comment type="caution">
    <text evidence="8">The sequence shown here is derived from an EMBL/GenBank/DDBJ whole genome shotgun (WGS) entry which is preliminary data.</text>
</comment>
<dbReference type="EMBL" id="VWKB01000055">
    <property type="protein sequence ID" value="KAA4089492.1"/>
    <property type="molecule type" value="Genomic_DNA"/>
</dbReference>
<evidence type="ECO:0000256" key="1">
    <source>
        <dbReference type="ARBA" id="ARBA00004442"/>
    </source>
</evidence>
<dbReference type="Pfam" id="PF14322">
    <property type="entry name" value="SusD-like_3"/>
    <property type="match status" value="1"/>
</dbReference>
<feature type="domain" description="RagB/SusD" evidence="6">
    <location>
        <begin position="356"/>
        <end position="461"/>
    </location>
</feature>
<reference evidence="8 9" key="1">
    <citation type="journal article" date="2019" name="Nat. Med.">
        <title>A library of human gut bacterial isolates paired with longitudinal multiomics data enables mechanistic microbiome research.</title>
        <authorList>
            <person name="Poyet M."/>
            <person name="Groussin M."/>
            <person name="Gibbons S.M."/>
            <person name="Avila-Pacheco J."/>
            <person name="Jiang X."/>
            <person name="Kearney S.M."/>
            <person name="Perrotta A.R."/>
            <person name="Berdy B."/>
            <person name="Zhao S."/>
            <person name="Lieberman T.D."/>
            <person name="Swanson P.K."/>
            <person name="Smith M."/>
            <person name="Roesemann S."/>
            <person name="Alexander J.E."/>
            <person name="Rich S.A."/>
            <person name="Livny J."/>
            <person name="Vlamakis H."/>
            <person name="Clish C."/>
            <person name="Bullock K."/>
            <person name="Deik A."/>
            <person name="Scott J."/>
            <person name="Pierce K.A."/>
            <person name="Xavier R.J."/>
            <person name="Alm E.J."/>
        </authorList>
    </citation>
    <scope>NUCLEOTIDE SEQUENCE [LARGE SCALE GENOMIC DNA]</scope>
    <source>
        <strain evidence="8 9">BIOML-A134</strain>
    </source>
</reference>
<gene>
    <name evidence="8" type="ORF">F3D66_27215</name>
</gene>
<evidence type="ECO:0000256" key="4">
    <source>
        <dbReference type="ARBA" id="ARBA00023136"/>
    </source>
</evidence>
<evidence type="ECO:0000256" key="5">
    <source>
        <dbReference type="ARBA" id="ARBA00023237"/>
    </source>
</evidence>
<comment type="similarity">
    <text evidence="2">Belongs to the SusD family.</text>
</comment>
<dbReference type="Proteomes" id="UP000473905">
    <property type="component" value="Unassembled WGS sequence"/>
</dbReference>
<dbReference type="AlphaFoldDB" id="A0A5M5E6F9"/>
<comment type="subcellular location">
    <subcellularLocation>
        <location evidence="1">Cell outer membrane</location>
    </subcellularLocation>
</comment>
<dbReference type="InterPro" id="IPR011990">
    <property type="entry name" value="TPR-like_helical_dom_sf"/>
</dbReference>
<keyword evidence="3" id="KW-0732">Signal</keyword>
<dbReference type="InterPro" id="IPR012944">
    <property type="entry name" value="SusD_RagB_dom"/>
</dbReference>
<evidence type="ECO:0000259" key="6">
    <source>
        <dbReference type="Pfam" id="PF07980"/>
    </source>
</evidence>
<sequence length="504" mass="57454">MKKNIFFIIAACSFLLTSCGLLEVKSEDKLPGDEFWIDGNAANVESFLMSAYSNLRKATMGSGAFLTASGDMRCASISPYNNDNEGRRVTYLAGNEMNELRNSPNTPFGETTKWKPFYEVIQTANILVKEIDQVSTLTEEEYRMFKAEAVFLRNLAYFFMVRAFGDVPYYTIAYNSASLPRTNMVTVLQSCLEDLRTGALGNSPEDRFLPWTYNSNAKKGVRASRGSVIALMMHINLWLVQFDEQNKTTYYQNVVDLGEQLEQNDGAYELLEISRISNVFKGGSNEGLFEIAQNINASNEVFSSIAVFSNNVVYRHKGANENPMYYYDGSYIEKIFPYMEEDLRKSYWFDENMYSASSVNRTEIIKFLNIDYYGNNSITSNSGNQIVFRYAGALLLYAEALAALGTNDTKANELLNRIRHRAGASESFSSGKELQDAIFWERQRELIGEGHYYYDLVRTGKISNIAYCAHPIRRTDFNVGAWTWPLHRDVLKNNTNIQLNLFWE</sequence>
<feature type="domain" description="SusD-like N-terminal" evidence="7">
    <location>
        <begin position="93"/>
        <end position="199"/>
    </location>
</feature>
<dbReference type="SUPFAM" id="SSF48452">
    <property type="entry name" value="TPR-like"/>
    <property type="match status" value="1"/>
</dbReference>
<protein>
    <submittedName>
        <fullName evidence="8">RagB/SusD family nutrient uptake outer membrane protein</fullName>
    </submittedName>
</protein>
<keyword evidence="9" id="KW-1185">Reference proteome</keyword>
<dbReference type="Pfam" id="PF07980">
    <property type="entry name" value="SusD_RagB"/>
    <property type="match status" value="1"/>
</dbReference>
<name>A0A5M5E6F9_BACOV</name>
<evidence type="ECO:0000256" key="3">
    <source>
        <dbReference type="ARBA" id="ARBA00022729"/>
    </source>
</evidence>
<dbReference type="InterPro" id="IPR033985">
    <property type="entry name" value="SusD-like_N"/>
</dbReference>
<keyword evidence="5" id="KW-0998">Cell outer membrane</keyword>